<feature type="compositionally biased region" description="Basic residues" evidence="1">
    <location>
        <begin position="1"/>
        <end position="12"/>
    </location>
</feature>
<reference evidence="2 3" key="1">
    <citation type="submission" date="2019-03" db="EMBL/GenBank/DDBJ databases">
        <title>Genomic Encyclopedia of Type Strains, Phase IV (KMG-IV): sequencing the most valuable type-strain genomes for metagenomic binning, comparative biology and taxonomic classification.</title>
        <authorList>
            <person name="Goeker M."/>
        </authorList>
    </citation>
    <scope>NUCLEOTIDE SEQUENCE [LARGE SCALE GENOMIC DNA]</scope>
    <source>
        <strain evidence="2 3">DSM 25903</strain>
    </source>
</reference>
<evidence type="ECO:0000313" key="3">
    <source>
        <dbReference type="Proteomes" id="UP000295122"/>
    </source>
</evidence>
<dbReference type="Proteomes" id="UP000295122">
    <property type="component" value="Unassembled WGS sequence"/>
</dbReference>
<feature type="region of interest" description="Disordered" evidence="1">
    <location>
        <begin position="1"/>
        <end position="24"/>
    </location>
</feature>
<name>A0A4V3DYL2_9HYPH</name>
<evidence type="ECO:0000256" key="1">
    <source>
        <dbReference type="SAM" id="MobiDB-lite"/>
    </source>
</evidence>
<organism evidence="2 3">
    <name type="scientific">Enterovirga rhinocerotis</name>
    <dbReference type="NCBI Taxonomy" id="1339210"/>
    <lineage>
        <taxon>Bacteria</taxon>
        <taxon>Pseudomonadati</taxon>
        <taxon>Pseudomonadota</taxon>
        <taxon>Alphaproteobacteria</taxon>
        <taxon>Hyphomicrobiales</taxon>
        <taxon>Methylobacteriaceae</taxon>
        <taxon>Enterovirga</taxon>
    </lineage>
</organism>
<sequence length="58" mass="6350">MANGRCRMHGGKAKGAPKGNSHAFKHGRYTAEAIAERRRLMALLRGMKGLVEQVDGEE</sequence>
<proteinExistence type="predicted"/>
<comment type="caution">
    <text evidence="2">The sequence shown here is derived from an EMBL/GenBank/DDBJ whole genome shotgun (WGS) entry which is preliminary data.</text>
</comment>
<evidence type="ECO:0000313" key="2">
    <source>
        <dbReference type="EMBL" id="TDR92999.1"/>
    </source>
</evidence>
<dbReference type="EMBL" id="SNZR01000011">
    <property type="protein sequence ID" value="TDR92999.1"/>
    <property type="molecule type" value="Genomic_DNA"/>
</dbReference>
<gene>
    <name evidence="2" type="ORF">EV668_0244</name>
</gene>
<dbReference type="AlphaFoldDB" id="A0A4V3DYL2"/>
<keyword evidence="3" id="KW-1185">Reference proteome</keyword>
<protein>
    <submittedName>
        <fullName evidence="2">Uncharacterized protein</fullName>
    </submittedName>
</protein>
<accession>A0A4V3DYL2</accession>